<evidence type="ECO:0000313" key="2">
    <source>
        <dbReference type="EMBL" id="NZA01495.1"/>
    </source>
</evidence>
<proteinExistence type="predicted"/>
<feature type="compositionally biased region" description="Low complexity" evidence="1">
    <location>
        <begin position="77"/>
        <end position="90"/>
    </location>
</feature>
<accession>A0A853IRI5</accession>
<reference evidence="2 3" key="1">
    <citation type="submission" date="2020-07" db="EMBL/GenBank/DDBJ databases">
        <authorList>
            <person name="Maaloum M."/>
        </authorList>
    </citation>
    <scope>NUCLEOTIDE SEQUENCE [LARGE SCALE GENOMIC DNA]</scope>
    <source>
        <strain evidence="2 3">GCS-AN-3</strain>
    </source>
</reference>
<gene>
    <name evidence="2" type="ORF">H0I39_06455</name>
</gene>
<sequence length="102" mass="10497">MLEREHADRHAAQQVDVEGGDEVEPALGLGAGAAHDEDVAQAVDAQDGVGRDHGAQDVGHFAGAQVLQRNDDGAVAGRQRLAAGGQRGALTTPRRASGVPTW</sequence>
<protein>
    <submittedName>
        <fullName evidence="2">Uncharacterized protein</fullName>
    </submittedName>
</protein>
<dbReference type="Proteomes" id="UP000589716">
    <property type="component" value="Unassembled WGS sequence"/>
</dbReference>
<keyword evidence="3" id="KW-1185">Reference proteome</keyword>
<organism evidence="2 3">
    <name type="scientific">Ottowia beijingensis</name>
    <dbReference type="NCBI Taxonomy" id="1207057"/>
    <lineage>
        <taxon>Bacteria</taxon>
        <taxon>Pseudomonadati</taxon>
        <taxon>Pseudomonadota</taxon>
        <taxon>Betaproteobacteria</taxon>
        <taxon>Burkholderiales</taxon>
        <taxon>Comamonadaceae</taxon>
        <taxon>Ottowia</taxon>
    </lineage>
</organism>
<dbReference type="EMBL" id="JACCKX010000001">
    <property type="protein sequence ID" value="NZA01495.1"/>
    <property type="molecule type" value="Genomic_DNA"/>
</dbReference>
<name>A0A853IRI5_9BURK</name>
<feature type="compositionally biased region" description="Basic and acidic residues" evidence="1">
    <location>
        <begin position="1"/>
        <end position="11"/>
    </location>
</feature>
<comment type="caution">
    <text evidence="2">The sequence shown here is derived from an EMBL/GenBank/DDBJ whole genome shotgun (WGS) entry which is preliminary data.</text>
</comment>
<evidence type="ECO:0000256" key="1">
    <source>
        <dbReference type="SAM" id="MobiDB-lite"/>
    </source>
</evidence>
<dbReference type="AlphaFoldDB" id="A0A853IRI5"/>
<feature type="region of interest" description="Disordered" evidence="1">
    <location>
        <begin position="77"/>
        <end position="102"/>
    </location>
</feature>
<feature type="region of interest" description="Disordered" evidence="1">
    <location>
        <begin position="1"/>
        <end position="64"/>
    </location>
</feature>
<dbReference type="RefSeq" id="WP_180549962.1">
    <property type="nucleotide sequence ID" value="NZ_JACCKX010000001.1"/>
</dbReference>
<evidence type="ECO:0000313" key="3">
    <source>
        <dbReference type="Proteomes" id="UP000589716"/>
    </source>
</evidence>